<organism evidence="2">
    <name type="scientific">Eucampia antarctica</name>
    <dbReference type="NCBI Taxonomy" id="49252"/>
    <lineage>
        <taxon>Eukaryota</taxon>
        <taxon>Sar</taxon>
        <taxon>Stramenopiles</taxon>
        <taxon>Ochrophyta</taxon>
        <taxon>Bacillariophyta</taxon>
        <taxon>Mediophyceae</taxon>
        <taxon>Biddulphiophycidae</taxon>
        <taxon>Hemiaulales</taxon>
        <taxon>Hemiaulaceae</taxon>
        <taxon>Eucampia</taxon>
    </lineage>
</organism>
<feature type="region of interest" description="Disordered" evidence="1">
    <location>
        <begin position="223"/>
        <end position="247"/>
    </location>
</feature>
<accession>A0A7S2RHR0</accession>
<dbReference type="AlphaFoldDB" id="A0A7S2RHR0"/>
<evidence type="ECO:0000256" key="1">
    <source>
        <dbReference type="SAM" id="MobiDB-lite"/>
    </source>
</evidence>
<reference evidence="2" key="1">
    <citation type="submission" date="2021-01" db="EMBL/GenBank/DDBJ databases">
        <authorList>
            <person name="Corre E."/>
            <person name="Pelletier E."/>
            <person name="Niang G."/>
            <person name="Scheremetjew M."/>
            <person name="Finn R."/>
            <person name="Kale V."/>
            <person name="Holt S."/>
            <person name="Cochrane G."/>
            <person name="Meng A."/>
            <person name="Brown T."/>
            <person name="Cohen L."/>
        </authorList>
    </citation>
    <scope>NUCLEOTIDE SEQUENCE</scope>
    <source>
        <strain evidence="2">CCMP1452</strain>
    </source>
</reference>
<evidence type="ECO:0000313" key="2">
    <source>
        <dbReference type="EMBL" id="CAD9671499.1"/>
    </source>
</evidence>
<dbReference type="EMBL" id="HBHI01013799">
    <property type="protein sequence ID" value="CAD9671499.1"/>
    <property type="molecule type" value="Transcribed_RNA"/>
</dbReference>
<gene>
    <name evidence="2" type="ORF">EANT1437_LOCUS7070</name>
</gene>
<proteinExistence type="predicted"/>
<protein>
    <recommendedName>
        <fullName evidence="3">Signal recognition particle SRP54 subunit M-domain domain-containing protein</fullName>
    </recommendedName>
</protein>
<sequence length="247" mass="27986">MISSAQNVGRLVGRRQIMMRTPYHYTGDFTMSLHRSDNVEACLNNNNNKKGGVRFLSTPVAPAENNNNKGFLDRVKDKIDERSQKKQADKYADQIKTMAESEQWDLKSFGEEIDKSVGGWRSKIPGMSNLEQVKAVKENQNLVNALIGELGENATAKELNQLGRKEKLLISLRSSVSVEAINMIVQQFQGMDIMHRILRYRMSNGQPIPTDEIAMQRIMQADGDKVMSKKEKRNMQANKAKSQRGVR</sequence>
<evidence type="ECO:0008006" key="3">
    <source>
        <dbReference type="Google" id="ProtNLM"/>
    </source>
</evidence>
<name>A0A7S2RHR0_9STRA</name>